<gene>
    <name evidence="2" type="ORF">BpHYR1_019019</name>
</gene>
<dbReference type="PANTHER" id="PTHR21727">
    <property type="entry name" value="PHOSPHORYLATED CTD INTERACTING FACTOR 1"/>
    <property type="match status" value="1"/>
</dbReference>
<reference evidence="2 3" key="1">
    <citation type="journal article" date="2018" name="Sci. Rep.">
        <title>Genomic signatures of local adaptation to the degree of environmental predictability in rotifers.</title>
        <authorList>
            <person name="Franch-Gras L."/>
            <person name="Hahn C."/>
            <person name="Garcia-Roger E.M."/>
            <person name="Carmona M.J."/>
            <person name="Serra M."/>
            <person name="Gomez A."/>
        </authorList>
    </citation>
    <scope>NUCLEOTIDE SEQUENCE [LARGE SCALE GENOMIC DNA]</scope>
    <source>
        <strain evidence="2">HYR1</strain>
    </source>
</reference>
<accession>A0A3M7T9Q5</accession>
<dbReference type="Pfam" id="PF12237">
    <property type="entry name" value="PCIF1_WW"/>
    <property type="match status" value="1"/>
</dbReference>
<protein>
    <submittedName>
        <fullName evidence="2">Phosphorylated CTD-interacting factor 1</fullName>
    </submittedName>
</protein>
<feature type="domain" description="PCIF1 WW" evidence="1">
    <location>
        <begin position="252"/>
        <end position="411"/>
    </location>
</feature>
<evidence type="ECO:0000259" key="1">
    <source>
        <dbReference type="Pfam" id="PF12237"/>
    </source>
</evidence>
<evidence type="ECO:0000313" key="2">
    <source>
        <dbReference type="EMBL" id="RNA44570.1"/>
    </source>
</evidence>
<organism evidence="2 3">
    <name type="scientific">Brachionus plicatilis</name>
    <name type="common">Marine rotifer</name>
    <name type="synonym">Brachionus muelleri</name>
    <dbReference type="NCBI Taxonomy" id="10195"/>
    <lineage>
        <taxon>Eukaryota</taxon>
        <taxon>Metazoa</taxon>
        <taxon>Spiralia</taxon>
        <taxon>Gnathifera</taxon>
        <taxon>Rotifera</taxon>
        <taxon>Eurotatoria</taxon>
        <taxon>Monogononta</taxon>
        <taxon>Pseudotrocha</taxon>
        <taxon>Ploima</taxon>
        <taxon>Brachionidae</taxon>
        <taxon>Brachionus</taxon>
    </lineage>
</organism>
<dbReference type="AlphaFoldDB" id="A0A3M7T9Q5"/>
<name>A0A3M7T9Q5_BRAPC</name>
<dbReference type="EMBL" id="REGN01000085">
    <property type="protein sequence ID" value="RNA44570.1"/>
    <property type="molecule type" value="Genomic_DNA"/>
</dbReference>
<comment type="caution">
    <text evidence="2">The sequence shown here is derived from an EMBL/GenBank/DDBJ whole genome shotgun (WGS) entry which is preliminary data.</text>
</comment>
<dbReference type="GO" id="GO:0016422">
    <property type="term" value="F:mRNA (2'-O-methyladenosine-N6-)-methyltransferase activity"/>
    <property type="evidence" value="ECO:0007669"/>
    <property type="project" value="InterPro"/>
</dbReference>
<dbReference type="OrthoDB" id="193787at2759"/>
<proteinExistence type="predicted"/>
<dbReference type="PANTHER" id="PTHR21727:SF0">
    <property type="entry name" value="MRNA (2'-O-METHYLADENOSINE-N(6)-)-METHYLTRANSFERASE"/>
    <property type="match status" value="1"/>
</dbReference>
<keyword evidence="3" id="KW-1185">Reference proteome</keyword>
<evidence type="ECO:0000313" key="3">
    <source>
        <dbReference type="Proteomes" id="UP000276133"/>
    </source>
</evidence>
<dbReference type="GO" id="GO:0099122">
    <property type="term" value="F:RNA polymerase II C-terminal domain binding"/>
    <property type="evidence" value="ECO:0007669"/>
    <property type="project" value="InterPro"/>
</dbReference>
<dbReference type="Proteomes" id="UP000276133">
    <property type="component" value="Unassembled WGS sequence"/>
</dbReference>
<dbReference type="InterPro" id="IPR039881">
    <property type="entry name" value="PCIF1-like"/>
</dbReference>
<sequence>MFSKRKTNVPSTSQLGYNFSIKSNVVTKLKYHQNDLEKEYLRSKLITEVHQRFDMECKRLFFFRFTPKDSLNRILLEQLSLPKNELIPRHVLDLDTLDKEIKNVFCLTCKIDSKTVRIRLRKIIKECIYFAKQMLQNDYFQLIEKNNLSDLLELYDTLTDAELEQIFLVKRAAYENLLRSKIDSRLMYLKQVMFNELTKLSFDLKKIKEENCTSEKVSIELGDNVVVSYKEKQFELNYFHFNKLKDLFLLNEFFDEYLFVLLSRYQTFFRHNQQINEGYGMQASLPKNVFTQLYRLFGVTHEAFASPFNCYFRNYCSAFADIDCLFGSSGSFFDYEPIEGSFEANPPFTEEVIERMSIHIENLLNNSARPLSFVVFIPEWVDPPTPGLVNMEKSTFLRKMVSVEKNKHKYICGSQYVDRLNSYLYNAGHNTRIFILQNDAGNKEWPVDDTKMDFLIKAME</sequence>
<dbReference type="InterPro" id="IPR022035">
    <property type="entry name" value="PCIF1_WW"/>
</dbReference>